<dbReference type="PANTHER" id="PTHR30483">
    <property type="entry name" value="LEUCINE-SPECIFIC-BINDING PROTEIN"/>
    <property type="match status" value="1"/>
</dbReference>
<evidence type="ECO:0000256" key="1">
    <source>
        <dbReference type="ARBA" id="ARBA00010062"/>
    </source>
</evidence>
<evidence type="ECO:0000256" key="2">
    <source>
        <dbReference type="ARBA" id="ARBA00022729"/>
    </source>
</evidence>
<dbReference type="Proteomes" id="UP000597507">
    <property type="component" value="Unassembled WGS sequence"/>
</dbReference>
<dbReference type="GO" id="GO:0006865">
    <property type="term" value="P:amino acid transport"/>
    <property type="evidence" value="ECO:0007669"/>
    <property type="project" value="UniProtKB-KW"/>
</dbReference>
<evidence type="ECO:0000256" key="3">
    <source>
        <dbReference type="ARBA" id="ARBA00022970"/>
    </source>
</evidence>
<name>A0A8J3EDP0_9PROT</name>
<dbReference type="Pfam" id="PF13458">
    <property type="entry name" value="Peripla_BP_6"/>
    <property type="match status" value="1"/>
</dbReference>
<dbReference type="PANTHER" id="PTHR30483:SF6">
    <property type="entry name" value="PERIPLASMIC BINDING PROTEIN OF ABC TRANSPORTER FOR NATURAL AMINO ACIDS"/>
    <property type="match status" value="1"/>
</dbReference>
<dbReference type="SUPFAM" id="SSF53822">
    <property type="entry name" value="Periplasmic binding protein-like I"/>
    <property type="match status" value="1"/>
</dbReference>
<comment type="caution">
    <text evidence="5">The sequence shown here is derived from an EMBL/GenBank/DDBJ whole genome shotgun (WGS) entry which is preliminary data.</text>
</comment>
<keyword evidence="2" id="KW-0732">Signal</keyword>
<dbReference type="CDD" id="cd19989">
    <property type="entry name" value="PBP1_SBP-like"/>
    <property type="match status" value="1"/>
</dbReference>
<dbReference type="InterPro" id="IPR051010">
    <property type="entry name" value="BCAA_transport"/>
</dbReference>
<evidence type="ECO:0000259" key="4">
    <source>
        <dbReference type="Pfam" id="PF13458"/>
    </source>
</evidence>
<reference evidence="5 6" key="1">
    <citation type="journal article" date="2014" name="Int. J. Syst. Evol. Microbiol.">
        <title>Complete genome sequence of Corynebacterium casei LMG S-19264T (=DSM 44701T), isolated from a smear-ripened cheese.</title>
        <authorList>
            <consortium name="US DOE Joint Genome Institute (JGI-PGF)"/>
            <person name="Walter F."/>
            <person name="Albersmeier A."/>
            <person name="Kalinowski J."/>
            <person name="Ruckert C."/>
        </authorList>
    </citation>
    <scope>NUCLEOTIDE SEQUENCE [LARGE SCALE GENOMIC DNA]</scope>
    <source>
        <strain evidence="5 6">CGMCC 1.16330</strain>
    </source>
</reference>
<dbReference type="Gene3D" id="3.40.50.2300">
    <property type="match status" value="2"/>
</dbReference>
<evidence type="ECO:0000313" key="5">
    <source>
        <dbReference type="EMBL" id="GGG44953.1"/>
    </source>
</evidence>
<proteinExistence type="inferred from homology"/>
<keyword evidence="3" id="KW-0029">Amino-acid transport</keyword>
<evidence type="ECO:0000313" key="6">
    <source>
        <dbReference type="Proteomes" id="UP000597507"/>
    </source>
</evidence>
<sequence length="398" mass="42944">MIGRRAALGAGVAVLAAPAVLRRARAQAGPLKLGVPTAITGTWAALGAQVVRTCRLWAKTVNAQGGLLGRQVEFLFEDTQGVPANCLRKAQEMVERDRVNILLGLMASSEALAVMPKLAEWNALFISSVNGAGSITAEHWVPNAVRANISGPMGARALALHLRDSPQTDYFCLSLDYAWGRSSVETFEGLLRGIGKRSIGSVFAPVGTRDYSTYIARIRQANPQALYIALTGDDGTAFLRQAAQFRLFERMPIVTETVDMLFTRPAGEAAIGLVGGSRYSFAYDIPANAAFVQRFRAEYNELPDTYDGEQWQALDVLMAAARRANSTETAALVAAMRDLELSSVKGPLRIRACDGQAEQQGFVVRVARKEGFPHPVPEVIRTYPAAEVTPACRSATFA</sequence>
<feature type="domain" description="Leucine-binding protein" evidence="4">
    <location>
        <begin position="30"/>
        <end position="367"/>
    </location>
</feature>
<gene>
    <name evidence="5" type="ORF">GCM10010964_35450</name>
</gene>
<dbReference type="AlphaFoldDB" id="A0A8J3EDP0"/>
<keyword evidence="3" id="KW-0813">Transport</keyword>
<dbReference type="InterPro" id="IPR028082">
    <property type="entry name" value="Peripla_BP_I"/>
</dbReference>
<organism evidence="5 6">
    <name type="scientific">Caldovatus sediminis</name>
    <dbReference type="NCBI Taxonomy" id="2041189"/>
    <lineage>
        <taxon>Bacteria</taxon>
        <taxon>Pseudomonadati</taxon>
        <taxon>Pseudomonadota</taxon>
        <taxon>Alphaproteobacteria</taxon>
        <taxon>Acetobacterales</taxon>
        <taxon>Roseomonadaceae</taxon>
        <taxon>Caldovatus</taxon>
    </lineage>
</organism>
<comment type="similarity">
    <text evidence="1">Belongs to the leucine-binding protein family.</text>
</comment>
<protein>
    <submittedName>
        <fullName evidence="5">ABC transporter substrate-binding protein</fullName>
    </submittedName>
</protein>
<dbReference type="EMBL" id="BMKS01000013">
    <property type="protein sequence ID" value="GGG44953.1"/>
    <property type="molecule type" value="Genomic_DNA"/>
</dbReference>
<dbReference type="InterPro" id="IPR028081">
    <property type="entry name" value="Leu-bd"/>
</dbReference>
<keyword evidence="6" id="KW-1185">Reference proteome</keyword>
<accession>A0A8J3EDP0</accession>